<name>A0A8R1EC64_CAEJA</name>
<evidence type="ECO:0000313" key="3">
    <source>
        <dbReference type="Proteomes" id="UP000005237"/>
    </source>
</evidence>
<reference evidence="3" key="1">
    <citation type="submission" date="2010-08" db="EMBL/GenBank/DDBJ databases">
        <authorList>
            <consortium name="Caenorhabditis japonica Sequencing Consortium"/>
            <person name="Wilson R.K."/>
        </authorList>
    </citation>
    <scope>NUCLEOTIDE SEQUENCE [LARGE SCALE GENOMIC DNA]</scope>
    <source>
        <strain evidence="3">DF5081</strain>
    </source>
</reference>
<keyword evidence="3" id="KW-1185">Reference proteome</keyword>
<feature type="compositionally biased region" description="Basic residues" evidence="1">
    <location>
        <begin position="84"/>
        <end position="111"/>
    </location>
</feature>
<feature type="region of interest" description="Disordered" evidence="1">
    <location>
        <begin position="157"/>
        <end position="180"/>
    </location>
</feature>
<accession>A0A8R1EC64</accession>
<dbReference type="AlphaFoldDB" id="A0A8R1EC64"/>
<dbReference type="Proteomes" id="UP000005237">
    <property type="component" value="Unassembled WGS sequence"/>
</dbReference>
<reference evidence="2" key="2">
    <citation type="submission" date="2022-06" db="UniProtKB">
        <authorList>
            <consortium name="EnsemblMetazoa"/>
        </authorList>
    </citation>
    <scope>IDENTIFICATION</scope>
    <source>
        <strain evidence="2">DF5081</strain>
    </source>
</reference>
<feature type="compositionally biased region" description="Polar residues" evidence="1">
    <location>
        <begin position="15"/>
        <end position="43"/>
    </location>
</feature>
<dbReference type="EnsemblMetazoa" id="CJA33130.1">
    <property type="protein sequence ID" value="CJA33130.1"/>
    <property type="gene ID" value="WBGene00208977"/>
</dbReference>
<evidence type="ECO:0000313" key="2">
    <source>
        <dbReference type="EnsemblMetazoa" id="CJA33130.1"/>
    </source>
</evidence>
<proteinExistence type="predicted"/>
<organism evidence="2 3">
    <name type="scientific">Caenorhabditis japonica</name>
    <dbReference type="NCBI Taxonomy" id="281687"/>
    <lineage>
        <taxon>Eukaryota</taxon>
        <taxon>Metazoa</taxon>
        <taxon>Ecdysozoa</taxon>
        <taxon>Nematoda</taxon>
        <taxon>Chromadorea</taxon>
        <taxon>Rhabditida</taxon>
        <taxon>Rhabditina</taxon>
        <taxon>Rhabditomorpha</taxon>
        <taxon>Rhabditoidea</taxon>
        <taxon>Rhabditidae</taxon>
        <taxon>Peloderinae</taxon>
        <taxon>Caenorhabditis</taxon>
    </lineage>
</organism>
<sequence>MSNQVSPEDEPLLEQRTQSLSLADIPSDTTQEFVEGISNNPQSAEPPKNATADFVEDEEVGNESRRDSRVSTPMLDVDEDFERKQKRKQRKRKGRKSKSKLKMKTKTKKTGKPKEALVWKNVIVTKKTRQKKYKEIGKTILDDGVFFDYTRGAGCKRRGADSATALPRDAPAARGLRRQK</sequence>
<protein>
    <submittedName>
        <fullName evidence="2">Uncharacterized protein</fullName>
    </submittedName>
</protein>
<feature type="region of interest" description="Disordered" evidence="1">
    <location>
        <begin position="1"/>
        <end position="114"/>
    </location>
</feature>
<evidence type="ECO:0000256" key="1">
    <source>
        <dbReference type="SAM" id="MobiDB-lite"/>
    </source>
</evidence>